<sequence>MVKLSTSSMVRQRHISVRVKCKVPRMNLSIGRQSLWKFENNEVLEKFDYVFDHRNFKRGIYYLTHATIYFNDIMRKYRGIFHTGYFTNAYFSNGIFFCGIF</sequence>
<name>A2PZX0_9VIRU</name>
<evidence type="ECO:0000313" key="1">
    <source>
        <dbReference type="EMBL" id="BAF45542.1"/>
    </source>
</evidence>
<accession>A2PZX0</accession>
<reference evidence="1 2" key="1">
    <citation type="journal article" date="2007" name="J. Virol.">
        <title>Genomic and morphological features of a banchine polydnavirus: comparison with bracoviruses and ichnoviruses.</title>
        <authorList>
            <person name="Lapointe R."/>
            <person name="Tanaka K."/>
            <person name="Barney W.E."/>
            <person name="Whitfield J.B."/>
            <person name="Banks J.C."/>
            <person name="Beliveau C."/>
            <person name="Stoltz D."/>
            <person name="Webb B.A."/>
            <person name="Cusson M."/>
        </authorList>
    </citation>
    <scope>NUCLEOTIDE SEQUENCE [LARGE SCALE GENOMIC DNA]</scope>
</reference>
<dbReference type="GeneID" id="5179596"/>
<dbReference type="RefSeq" id="YP_001029408.1">
    <property type="nucleotide sequence ID" value="NC_008911.1"/>
</dbReference>
<dbReference type="KEGG" id="vg:5179596"/>
<dbReference type="EMBL" id="AB289984">
    <property type="protein sequence ID" value="BAF45542.1"/>
    <property type="molecule type" value="Genomic_DNA"/>
</dbReference>
<evidence type="ECO:0000313" key="2">
    <source>
        <dbReference type="Proteomes" id="UP000203987"/>
    </source>
</evidence>
<organism evidence="1 2">
    <name type="scientific">Ichnoviriform fumiferanae</name>
    <dbReference type="NCBI Taxonomy" id="419435"/>
    <lineage>
        <taxon>Viruses</taxon>
        <taxon>Viruses incertae sedis</taxon>
        <taxon>Polydnaviriformidae</taxon>
        <taxon>Ichnoviriform</taxon>
    </lineage>
</organism>
<protein>
    <submittedName>
        <fullName evidence="1">GfV-C7-ORF3</fullName>
    </submittedName>
</protein>
<proteinExistence type="predicted"/>
<dbReference type="Proteomes" id="UP000203987">
    <property type="component" value="Genome"/>
</dbReference>